<keyword evidence="2" id="KW-1185">Reference proteome</keyword>
<dbReference type="RefSeq" id="WP_346755560.1">
    <property type="nucleotide sequence ID" value="NZ_JAUJEA010000020.1"/>
</dbReference>
<gene>
    <name evidence="1" type="ORF">QQ008_29410</name>
</gene>
<sequence length="145" mass="17028">MENNNPRRIEELSRSIKNLNDKIHSNFSKIKSNNKSVAGISKSVLTIDNISKMNWFNFETIELHKRNQVLTEKRDKLLQEYESQLIGTITEEGAEVARQAEIKERSVIFNIDKWVELLRKYEAKEEYEVCAIIKSRIDSLKPLIY</sequence>
<comment type="caution">
    <text evidence="1">The sequence shown here is derived from an EMBL/GenBank/DDBJ whole genome shotgun (WGS) entry which is preliminary data.</text>
</comment>
<evidence type="ECO:0000313" key="2">
    <source>
        <dbReference type="Proteomes" id="UP001172082"/>
    </source>
</evidence>
<accession>A0ABT8KZI8</accession>
<organism evidence="1 2">
    <name type="scientific">Splendidivirga corallicola</name>
    <dbReference type="NCBI Taxonomy" id="3051826"/>
    <lineage>
        <taxon>Bacteria</taxon>
        <taxon>Pseudomonadati</taxon>
        <taxon>Bacteroidota</taxon>
        <taxon>Cytophagia</taxon>
        <taxon>Cytophagales</taxon>
        <taxon>Splendidivirgaceae</taxon>
        <taxon>Splendidivirga</taxon>
    </lineage>
</organism>
<reference evidence="1" key="1">
    <citation type="submission" date="2023-06" db="EMBL/GenBank/DDBJ databases">
        <title>Genomic of Parafulvivirga corallium.</title>
        <authorList>
            <person name="Wang G."/>
        </authorList>
    </citation>
    <scope>NUCLEOTIDE SEQUENCE</scope>
    <source>
        <strain evidence="1">BMA10</strain>
    </source>
</reference>
<protein>
    <submittedName>
        <fullName evidence="1">Uncharacterized protein</fullName>
    </submittedName>
</protein>
<evidence type="ECO:0000313" key="1">
    <source>
        <dbReference type="EMBL" id="MDN5205538.1"/>
    </source>
</evidence>
<proteinExistence type="predicted"/>
<dbReference type="EMBL" id="JAUJEA010000020">
    <property type="protein sequence ID" value="MDN5205538.1"/>
    <property type="molecule type" value="Genomic_DNA"/>
</dbReference>
<dbReference type="Proteomes" id="UP001172082">
    <property type="component" value="Unassembled WGS sequence"/>
</dbReference>
<name>A0ABT8KZI8_9BACT</name>